<dbReference type="EMBL" id="JAMXWF010000018">
    <property type="protein sequence ID" value="MDQ6409761.1"/>
    <property type="molecule type" value="Genomic_DNA"/>
</dbReference>
<dbReference type="InterPro" id="IPR036390">
    <property type="entry name" value="WH_DNA-bd_sf"/>
</dbReference>
<dbReference type="Gene3D" id="1.10.10.10">
    <property type="entry name" value="Winged helix-like DNA-binding domain superfamily/Winged helix DNA-binding domain"/>
    <property type="match status" value="1"/>
</dbReference>
<keyword evidence="4" id="KW-0804">Transcription</keyword>
<dbReference type="Proteomes" id="UP001242288">
    <property type="component" value="Unassembled WGS sequence"/>
</dbReference>
<dbReference type="Gene3D" id="3.40.190.290">
    <property type="match status" value="1"/>
</dbReference>
<dbReference type="PANTHER" id="PTHR30537:SF72">
    <property type="entry name" value="LYSR FAMILY TRANSCRIPTIONAL REGULATOR"/>
    <property type="match status" value="1"/>
</dbReference>
<protein>
    <submittedName>
        <fullName evidence="7">LysR substrate-binding domain-containing protein</fullName>
    </submittedName>
</protein>
<dbReference type="InterPro" id="IPR036388">
    <property type="entry name" value="WH-like_DNA-bd_sf"/>
</dbReference>
<dbReference type="GO" id="GO:0003700">
    <property type="term" value="F:DNA-binding transcription factor activity"/>
    <property type="evidence" value="ECO:0007669"/>
    <property type="project" value="InterPro"/>
</dbReference>
<dbReference type="Proteomes" id="UP001209412">
    <property type="component" value="Unassembled WGS sequence"/>
</dbReference>
<dbReference type="GO" id="GO:0043565">
    <property type="term" value="F:sequence-specific DNA binding"/>
    <property type="evidence" value="ECO:0007669"/>
    <property type="project" value="TreeGrafter"/>
</dbReference>
<evidence type="ECO:0000259" key="5">
    <source>
        <dbReference type="PROSITE" id="PS50931"/>
    </source>
</evidence>
<comment type="caution">
    <text evidence="7">The sequence shown here is derived from an EMBL/GenBank/DDBJ whole genome shotgun (WGS) entry which is preliminary data.</text>
</comment>
<keyword evidence="3" id="KW-0238">DNA-binding</keyword>
<dbReference type="InterPro" id="IPR000847">
    <property type="entry name" value="LysR_HTH_N"/>
</dbReference>
<organism evidence="7 9">
    <name type="scientific">Paraburkholderia madseniana</name>
    <dbReference type="NCBI Taxonomy" id="2599607"/>
    <lineage>
        <taxon>Bacteria</taxon>
        <taxon>Pseudomonadati</taxon>
        <taxon>Pseudomonadota</taxon>
        <taxon>Betaproteobacteria</taxon>
        <taxon>Burkholderiales</taxon>
        <taxon>Burkholderiaceae</taxon>
        <taxon>Paraburkholderia</taxon>
    </lineage>
</organism>
<dbReference type="EMBL" id="JAPKHW010000018">
    <property type="protein sequence ID" value="MCX4147940.1"/>
    <property type="molecule type" value="Genomic_DNA"/>
</dbReference>
<dbReference type="InterPro" id="IPR058163">
    <property type="entry name" value="LysR-type_TF_proteobact-type"/>
</dbReference>
<evidence type="ECO:0000313" key="7">
    <source>
        <dbReference type="EMBL" id="MDQ6409761.1"/>
    </source>
</evidence>
<keyword evidence="2" id="KW-0805">Transcription regulation</keyword>
<dbReference type="SUPFAM" id="SSF53850">
    <property type="entry name" value="Periplasmic binding protein-like II"/>
    <property type="match status" value="1"/>
</dbReference>
<feature type="domain" description="HTH lysR-type" evidence="5">
    <location>
        <begin position="1"/>
        <end position="59"/>
    </location>
</feature>
<dbReference type="AlphaFoldDB" id="A0AAP5EPR5"/>
<sequence length="295" mass="32436">MDSLSGISVFVQVAETRSFTEAGRLLGVSSSAVGKSVARTEERLGVRLFHRSTRSITLTAEGALFLERCRRILGELEAAEAELSDAAGSPRGRLRISTPQLSELIMPALDGFMLQYPDIELDVDLSDRMVDIIEEGFDAVIRTGEQHDSRLVSRRLGSCGQVLVASPGYLEKHGVPKHPSELVQHACLLHKFPASGKLERWPFQLAASDAEPELPQTFVANTIEVLGFLALRNKGVAFVPTFLVRDALASGALQTVLDDFIDQTVTFWILWPASRYASPKLRVFIDYVSQNLQIG</sequence>
<evidence type="ECO:0000313" key="6">
    <source>
        <dbReference type="EMBL" id="MCX4147940.1"/>
    </source>
</evidence>
<keyword evidence="8" id="KW-1185">Reference proteome</keyword>
<evidence type="ECO:0000313" key="8">
    <source>
        <dbReference type="Proteomes" id="UP001209412"/>
    </source>
</evidence>
<dbReference type="Pfam" id="PF00126">
    <property type="entry name" value="HTH_1"/>
    <property type="match status" value="1"/>
</dbReference>
<evidence type="ECO:0000256" key="2">
    <source>
        <dbReference type="ARBA" id="ARBA00023015"/>
    </source>
</evidence>
<evidence type="ECO:0000256" key="1">
    <source>
        <dbReference type="ARBA" id="ARBA00009437"/>
    </source>
</evidence>
<gene>
    <name evidence="7" type="ORF">NIE36_21465</name>
    <name evidence="6" type="ORF">OSB80_21530</name>
</gene>
<comment type="similarity">
    <text evidence="1">Belongs to the LysR transcriptional regulatory family.</text>
</comment>
<evidence type="ECO:0000313" key="9">
    <source>
        <dbReference type="Proteomes" id="UP001242288"/>
    </source>
</evidence>
<dbReference type="PROSITE" id="PS50931">
    <property type="entry name" value="HTH_LYSR"/>
    <property type="match status" value="1"/>
</dbReference>
<dbReference type="Pfam" id="PF03466">
    <property type="entry name" value="LysR_substrate"/>
    <property type="match status" value="1"/>
</dbReference>
<dbReference type="InterPro" id="IPR005119">
    <property type="entry name" value="LysR_subst-bd"/>
</dbReference>
<reference evidence="7" key="1">
    <citation type="submission" date="2022-06" db="EMBL/GenBank/DDBJ databases">
        <title>PHB producers.</title>
        <authorList>
            <person name="Besaury L."/>
        </authorList>
    </citation>
    <scope>NUCLEOTIDE SEQUENCE</scope>
    <source>
        <strain evidence="7 8">SEWS6</strain>
    </source>
</reference>
<dbReference type="RefSeq" id="WP_266259147.1">
    <property type="nucleotide sequence ID" value="NZ_JAMXWF010000018.1"/>
</dbReference>
<dbReference type="GO" id="GO:0006351">
    <property type="term" value="P:DNA-templated transcription"/>
    <property type="evidence" value="ECO:0007669"/>
    <property type="project" value="TreeGrafter"/>
</dbReference>
<evidence type="ECO:0000256" key="3">
    <source>
        <dbReference type="ARBA" id="ARBA00023125"/>
    </source>
</evidence>
<name>A0AAP5EPR5_9BURK</name>
<accession>A0AAP5EPR5</accession>
<dbReference type="CDD" id="cd08476">
    <property type="entry name" value="PBP2_CrgA_like_7"/>
    <property type="match status" value="1"/>
</dbReference>
<dbReference type="FunFam" id="1.10.10.10:FF:000001">
    <property type="entry name" value="LysR family transcriptional regulator"/>
    <property type="match status" value="1"/>
</dbReference>
<dbReference type="SUPFAM" id="SSF46785">
    <property type="entry name" value="Winged helix' DNA-binding domain"/>
    <property type="match status" value="1"/>
</dbReference>
<dbReference type="PANTHER" id="PTHR30537">
    <property type="entry name" value="HTH-TYPE TRANSCRIPTIONAL REGULATOR"/>
    <property type="match status" value="1"/>
</dbReference>
<proteinExistence type="inferred from homology"/>
<evidence type="ECO:0000256" key="4">
    <source>
        <dbReference type="ARBA" id="ARBA00023163"/>
    </source>
</evidence>